<evidence type="ECO:0000259" key="1">
    <source>
        <dbReference type="Pfam" id="PF17676"/>
    </source>
</evidence>
<reference evidence="2" key="1">
    <citation type="submission" date="2020-06" db="EMBL/GenBank/DDBJ databases">
        <authorList>
            <person name="Onetto C."/>
        </authorList>
    </citation>
    <scope>NUCLEOTIDE SEQUENCE</scope>
</reference>
<organism evidence="2 3">
    <name type="scientific">Aureobasidium vineae</name>
    <dbReference type="NCBI Taxonomy" id="2773715"/>
    <lineage>
        <taxon>Eukaryota</taxon>
        <taxon>Fungi</taxon>
        <taxon>Dikarya</taxon>
        <taxon>Ascomycota</taxon>
        <taxon>Pezizomycotina</taxon>
        <taxon>Dothideomycetes</taxon>
        <taxon>Dothideomycetidae</taxon>
        <taxon>Dothideales</taxon>
        <taxon>Saccotheciaceae</taxon>
        <taxon>Aureobasidium</taxon>
    </lineage>
</organism>
<proteinExistence type="predicted"/>
<dbReference type="EMBL" id="CAIJEN010000006">
    <property type="protein sequence ID" value="CAD0087812.1"/>
    <property type="molecule type" value="Genomic_DNA"/>
</dbReference>
<keyword evidence="3" id="KW-1185">Reference proteome</keyword>
<accession>A0A9N8JMI1</accession>
<dbReference type="SUPFAM" id="SSF141986">
    <property type="entry name" value="LD-carboxypeptidase A C-terminal domain-like"/>
    <property type="match status" value="1"/>
</dbReference>
<dbReference type="InterPro" id="IPR003507">
    <property type="entry name" value="S66_fam"/>
</dbReference>
<dbReference type="AlphaFoldDB" id="A0A9N8JMI1"/>
<dbReference type="InterPro" id="IPR027461">
    <property type="entry name" value="Carboxypeptidase_A_C_sf"/>
</dbReference>
<name>A0A9N8JMI1_9PEZI</name>
<comment type="caution">
    <text evidence="2">The sequence shown here is derived from an EMBL/GenBank/DDBJ whole genome shotgun (WGS) entry which is preliminary data.</text>
</comment>
<gene>
    <name evidence="2" type="ORF">AWRI4619_LOCUS4930</name>
</gene>
<dbReference type="Proteomes" id="UP000716446">
    <property type="component" value="Unassembled WGS sequence"/>
</dbReference>
<dbReference type="Pfam" id="PF17676">
    <property type="entry name" value="Peptidase_S66C"/>
    <property type="match status" value="1"/>
</dbReference>
<sequence length="188" mass="20739">MGKGRRRGVPKSAVHTLEFKNWLSDDEEEKPRTLIPAPKWKWLKPGIVKGRLYGGCLPSLVQLCGTKYLPDYTGRVLLLELPEGDKPGTPSSLNTARSAMADLRNSGILEKVAGIVVGCPYMYDEKMTAAFEKMLNSQCHDLDIPILAGVDTGHSDPMLTLPLDAMVLLDSEAQEDEQFVILEEVVKT</sequence>
<evidence type="ECO:0000313" key="3">
    <source>
        <dbReference type="Proteomes" id="UP000716446"/>
    </source>
</evidence>
<feature type="domain" description="LD-carboxypeptidase C-terminal" evidence="1">
    <location>
        <begin position="49"/>
        <end position="167"/>
    </location>
</feature>
<evidence type="ECO:0000313" key="2">
    <source>
        <dbReference type="EMBL" id="CAD0087812.1"/>
    </source>
</evidence>
<dbReference type="InterPro" id="IPR040921">
    <property type="entry name" value="Peptidase_S66C"/>
</dbReference>
<protein>
    <recommendedName>
        <fullName evidence="1">LD-carboxypeptidase C-terminal domain-containing protein</fullName>
    </recommendedName>
</protein>
<dbReference type="PANTHER" id="PTHR30237:SF4">
    <property type="entry name" value="LD-CARBOXYPEPTIDASE C-TERMINAL DOMAIN-CONTAINING PROTEIN"/>
    <property type="match status" value="1"/>
</dbReference>
<dbReference type="Gene3D" id="3.50.30.60">
    <property type="entry name" value="LD-carboxypeptidase A C-terminal domain-like"/>
    <property type="match status" value="1"/>
</dbReference>
<dbReference type="PANTHER" id="PTHR30237">
    <property type="entry name" value="MURAMOYLTETRAPEPTIDE CARBOXYPEPTIDASE"/>
    <property type="match status" value="1"/>
</dbReference>